<name>A0ABR3EQ30_9AGAR</name>
<feature type="compositionally biased region" description="Polar residues" evidence="1">
    <location>
        <begin position="18"/>
        <end position="56"/>
    </location>
</feature>
<accession>A0ABR3EQ30</accession>
<keyword evidence="3" id="KW-1185">Reference proteome</keyword>
<evidence type="ECO:0000313" key="3">
    <source>
        <dbReference type="Proteomes" id="UP001465976"/>
    </source>
</evidence>
<evidence type="ECO:0000256" key="1">
    <source>
        <dbReference type="SAM" id="MobiDB-lite"/>
    </source>
</evidence>
<feature type="region of interest" description="Disordered" evidence="1">
    <location>
        <begin position="1"/>
        <end position="131"/>
    </location>
</feature>
<feature type="compositionally biased region" description="Polar residues" evidence="1">
    <location>
        <begin position="84"/>
        <end position="93"/>
    </location>
</feature>
<evidence type="ECO:0000313" key="2">
    <source>
        <dbReference type="EMBL" id="KAL0564981.1"/>
    </source>
</evidence>
<proteinExistence type="predicted"/>
<dbReference type="Proteomes" id="UP001465976">
    <property type="component" value="Unassembled WGS sequence"/>
</dbReference>
<feature type="non-terminal residue" evidence="2">
    <location>
        <position position="1"/>
    </location>
</feature>
<feature type="compositionally biased region" description="Polar residues" evidence="1">
    <location>
        <begin position="122"/>
        <end position="131"/>
    </location>
</feature>
<sequence>PNIIETGGFGHKDGSVPTRPTVQGSPTSNIGSSTKPPSLPTVQGSPTSDSKSSTEPPSLPTEGLRDSRSWSIGDTPSPPGSPRTAGTSLNKQPTVRGEENTSTKELTSNAEAPASLEVDTPDATTPKASSS</sequence>
<gene>
    <name evidence="2" type="ORF">V5O48_017053</name>
</gene>
<protein>
    <submittedName>
        <fullName evidence="2">Uncharacterized protein</fullName>
    </submittedName>
</protein>
<reference evidence="2 3" key="1">
    <citation type="submission" date="2024-02" db="EMBL/GenBank/DDBJ databases">
        <title>A draft genome for the cacao thread blight pathogen Marasmius crinis-equi.</title>
        <authorList>
            <person name="Cohen S.P."/>
            <person name="Baruah I.K."/>
            <person name="Amoako-Attah I."/>
            <person name="Bukari Y."/>
            <person name="Meinhardt L.W."/>
            <person name="Bailey B.A."/>
        </authorList>
    </citation>
    <scope>NUCLEOTIDE SEQUENCE [LARGE SCALE GENOMIC DNA]</scope>
    <source>
        <strain evidence="2 3">GH-76</strain>
    </source>
</reference>
<organism evidence="2 3">
    <name type="scientific">Marasmius crinis-equi</name>
    <dbReference type="NCBI Taxonomy" id="585013"/>
    <lineage>
        <taxon>Eukaryota</taxon>
        <taxon>Fungi</taxon>
        <taxon>Dikarya</taxon>
        <taxon>Basidiomycota</taxon>
        <taxon>Agaricomycotina</taxon>
        <taxon>Agaricomycetes</taxon>
        <taxon>Agaricomycetidae</taxon>
        <taxon>Agaricales</taxon>
        <taxon>Marasmiineae</taxon>
        <taxon>Marasmiaceae</taxon>
        <taxon>Marasmius</taxon>
    </lineage>
</organism>
<comment type="caution">
    <text evidence="2">The sequence shown here is derived from an EMBL/GenBank/DDBJ whole genome shotgun (WGS) entry which is preliminary data.</text>
</comment>
<dbReference type="EMBL" id="JBAHYK010002485">
    <property type="protein sequence ID" value="KAL0564981.1"/>
    <property type="molecule type" value="Genomic_DNA"/>
</dbReference>